<gene>
    <name evidence="1" type="ORF">ACFFSA_00410</name>
</gene>
<accession>A0ABV5RQD2</accession>
<protein>
    <submittedName>
        <fullName evidence="1">Uncharacterized protein</fullName>
    </submittedName>
</protein>
<reference evidence="1 2" key="1">
    <citation type="submission" date="2024-09" db="EMBL/GenBank/DDBJ databases">
        <authorList>
            <person name="Sun Q."/>
            <person name="Mori K."/>
        </authorList>
    </citation>
    <scope>NUCLEOTIDE SEQUENCE [LARGE SCALE GENOMIC DNA]</scope>
    <source>
        <strain evidence="1 2">JCM 3143</strain>
    </source>
</reference>
<organism evidence="1 2">
    <name type="scientific">Nonomuraea helvata</name>
    <dbReference type="NCBI Taxonomy" id="37484"/>
    <lineage>
        <taxon>Bacteria</taxon>
        <taxon>Bacillati</taxon>
        <taxon>Actinomycetota</taxon>
        <taxon>Actinomycetes</taxon>
        <taxon>Streptosporangiales</taxon>
        <taxon>Streptosporangiaceae</taxon>
        <taxon>Nonomuraea</taxon>
    </lineage>
</organism>
<keyword evidence="2" id="KW-1185">Reference proteome</keyword>
<sequence length="124" mass="14502">MDTLPPRVAKFDSDRNSYSVAERLRAELETRGISAEVHKGYRLALVWVWVGLVVWCDGERFWWRTGWDEGRKRAVYVWHPVADLARAVRRIAFRYAELREGHPLSTLVRAALEEELERRAALPL</sequence>
<dbReference type="Proteomes" id="UP001589532">
    <property type="component" value="Unassembled WGS sequence"/>
</dbReference>
<evidence type="ECO:0000313" key="2">
    <source>
        <dbReference type="Proteomes" id="UP001589532"/>
    </source>
</evidence>
<name>A0ABV5RQD2_9ACTN</name>
<proteinExistence type="predicted"/>
<dbReference type="EMBL" id="JBHMBW010000001">
    <property type="protein sequence ID" value="MFB9621530.1"/>
    <property type="molecule type" value="Genomic_DNA"/>
</dbReference>
<evidence type="ECO:0000313" key="1">
    <source>
        <dbReference type="EMBL" id="MFB9621530.1"/>
    </source>
</evidence>
<comment type="caution">
    <text evidence="1">The sequence shown here is derived from an EMBL/GenBank/DDBJ whole genome shotgun (WGS) entry which is preliminary data.</text>
</comment>
<dbReference type="RefSeq" id="WP_344986626.1">
    <property type="nucleotide sequence ID" value="NZ_BAAAXV010000001.1"/>
</dbReference>